<comment type="caution">
    <text evidence="1">The sequence shown here is derived from an EMBL/GenBank/DDBJ whole genome shotgun (WGS) entry which is preliminary data.</text>
</comment>
<accession>A0ABT9NV50</accession>
<dbReference type="Gene3D" id="3.30.530.20">
    <property type="match status" value="1"/>
</dbReference>
<dbReference type="InterPro" id="IPR023393">
    <property type="entry name" value="START-like_dom_sf"/>
</dbReference>
<gene>
    <name evidence="1" type="ORF">J2S59_003971</name>
</gene>
<dbReference type="EMBL" id="JAUSQM010000001">
    <property type="protein sequence ID" value="MDP9824162.1"/>
    <property type="molecule type" value="Genomic_DNA"/>
</dbReference>
<dbReference type="Pfam" id="PF10698">
    <property type="entry name" value="DUF2505"/>
    <property type="match status" value="1"/>
</dbReference>
<evidence type="ECO:0000313" key="2">
    <source>
        <dbReference type="Proteomes" id="UP001240447"/>
    </source>
</evidence>
<organism evidence="1 2">
    <name type="scientific">Nocardioides massiliensis</name>
    <dbReference type="NCBI Taxonomy" id="1325935"/>
    <lineage>
        <taxon>Bacteria</taxon>
        <taxon>Bacillati</taxon>
        <taxon>Actinomycetota</taxon>
        <taxon>Actinomycetes</taxon>
        <taxon>Propionibacteriales</taxon>
        <taxon>Nocardioidaceae</taxon>
        <taxon>Nocardioides</taxon>
    </lineage>
</organism>
<name>A0ABT9NV50_9ACTN</name>
<dbReference type="Proteomes" id="UP001240447">
    <property type="component" value="Unassembled WGS sequence"/>
</dbReference>
<dbReference type="InterPro" id="IPR019639">
    <property type="entry name" value="DUF2505"/>
</dbReference>
<dbReference type="RefSeq" id="WP_068120815.1">
    <property type="nucleotide sequence ID" value="NZ_CCXJ01000311.1"/>
</dbReference>
<protein>
    <recommendedName>
        <fullName evidence="3">DUF2505 domain-containing protein</fullName>
    </recommendedName>
</protein>
<proteinExistence type="predicted"/>
<sequence length="161" mass="17441">MKFREELTYDADVARVRAMLAEEDFRAQVCDAQHVLARTVSITPHGDGAGMQVRVEQQQPADKIPAFAQKIVGRTIDIVQEETWHDATSADLLVTIPGKPGRLSGTIRLEETASGTREVVEGDVKVSIPVVGGKLEKLIGQLLGSALRAENRVGRAWLAGS</sequence>
<evidence type="ECO:0008006" key="3">
    <source>
        <dbReference type="Google" id="ProtNLM"/>
    </source>
</evidence>
<reference evidence="1 2" key="1">
    <citation type="submission" date="2023-07" db="EMBL/GenBank/DDBJ databases">
        <title>Sequencing the genomes of 1000 actinobacteria strains.</title>
        <authorList>
            <person name="Klenk H.-P."/>
        </authorList>
    </citation>
    <scope>NUCLEOTIDE SEQUENCE [LARGE SCALE GENOMIC DNA]</scope>
    <source>
        <strain evidence="1 2">GD13</strain>
    </source>
</reference>
<evidence type="ECO:0000313" key="1">
    <source>
        <dbReference type="EMBL" id="MDP9824162.1"/>
    </source>
</evidence>
<keyword evidence="2" id="KW-1185">Reference proteome</keyword>